<dbReference type="InterPro" id="IPR005467">
    <property type="entry name" value="His_kinase_dom"/>
</dbReference>
<keyword evidence="8" id="KW-0418">Kinase</keyword>
<evidence type="ECO:0000256" key="1">
    <source>
        <dbReference type="ARBA" id="ARBA00000085"/>
    </source>
</evidence>
<dbReference type="PROSITE" id="PS50885">
    <property type="entry name" value="HAMP"/>
    <property type="match status" value="1"/>
</dbReference>
<feature type="domain" description="Histidine kinase" evidence="13">
    <location>
        <begin position="304"/>
        <end position="537"/>
    </location>
</feature>
<organism evidence="15 16">
    <name type="scientific">Uliginosibacterium sediminicola</name>
    <dbReference type="NCBI Taxonomy" id="2024550"/>
    <lineage>
        <taxon>Bacteria</taxon>
        <taxon>Pseudomonadati</taxon>
        <taxon>Pseudomonadota</taxon>
        <taxon>Betaproteobacteria</taxon>
        <taxon>Rhodocyclales</taxon>
        <taxon>Zoogloeaceae</taxon>
        <taxon>Uliginosibacterium</taxon>
    </lineage>
</organism>
<dbReference type="PANTHER" id="PTHR43711:SF26">
    <property type="entry name" value="SENSOR HISTIDINE KINASE RCSC"/>
    <property type="match status" value="1"/>
</dbReference>
<keyword evidence="6" id="KW-0808">Transferase</keyword>
<keyword evidence="11" id="KW-0472">Membrane</keyword>
<dbReference type="Pfam" id="PF00672">
    <property type="entry name" value="HAMP"/>
    <property type="match status" value="1"/>
</dbReference>
<evidence type="ECO:0000256" key="6">
    <source>
        <dbReference type="ARBA" id="ARBA00022679"/>
    </source>
</evidence>
<dbReference type="InterPro" id="IPR003661">
    <property type="entry name" value="HisK_dim/P_dom"/>
</dbReference>
<evidence type="ECO:0000256" key="7">
    <source>
        <dbReference type="ARBA" id="ARBA00022692"/>
    </source>
</evidence>
<dbReference type="InterPro" id="IPR004358">
    <property type="entry name" value="Sig_transdc_His_kin-like_C"/>
</dbReference>
<keyword evidence="16" id="KW-1185">Reference proteome</keyword>
<dbReference type="Pfam" id="PF17200">
    <property type="entry name" value="sCache_2"/>
    <property type="match status" value="1"/>
</dbReference>
<evidence type="ECO:0000256" key="4">
    <source>
        <dbReference type="ARBA" id="ARBA00022475"/>
    </source>
</evidence>
<feature type="coiled-coil region" evidence="12">
    <location>
        <begin position="259"/>
        <end position="304"/>
    </location>
</feature>
<evidence type="ECO:0000256" key="5">
    <source>
        <dbReference type="ARBA" id="ARBA00022553"/>
    </source>
</evidence>
<evidence type="ECO:0000313" key="16">
    <source>
        <dbReference type="Proteomes" id="UP001410394"/>
    </source>
</evidence>
<proteinExistence type="predicted"/>
<dbReference type="InterPro" id="IPR036097">
    <property type="entry name" value="HisK_dim/P_sf"/>
</dbReference>
<feature type="domain" description="HAMP" evidence="14">
    <location>
        <begin position="211"/>
        <end position="264"/>
    </location>
</feature>
<dbReference type="PRINTS" id="PR00344">
    <property type="entry name" value="BCTRLSENSOR"/>
</dbReference>
<dbReference type="Pfam" id="PF00512">
    <property type="entry name" value="HisKA"/>
    <property type="match status" value="1"/>
</dbReference>
<evidence type="ECO:0000256" key="2">
    <source>
        <dbReference type="ARBA" id="ARBA00004651"/>
    </source>
</evidence>
<dbReference type="CDD" id="cd06225">
    <property type="entry name" value="HAMP"/>
    <property type="match status" value="1"/>
</dbReference>
<evidence type="ECO:0000256" key="8">
    <source>
        <dbReference type="ARBA" id="ARBA00022777"/>
    </source>
</evidence>
<keyword evidence="5" id="KW-0597">Phosphoprotein</keyword>
<dbReference type="SMART" id="SM00387">
    <property type="entry name" value="HATPase_c"/>
    <property type="match status" value="1"/>
</dbReference>
<dbReference type="InterPro" id="IPR033480">
    <property type="entry name" value="sCache_2"/>
</dbReference>
<keyword evidence="9" id="KW-1133">Transmembrane helix</keyword>
<dbReference type="Proteomes" id="UP001410394">
    <property type="component" value="Unassembled WGS sequence"/>
</dbReference>
<dbReference type="SUPFAM" id="SSF158472">
    <property type="entry name" value="HAMP domain-like"/>
    <property type="match status" value="1"/>
</dbReference>
<protein>
    <recommendedName>
        <fullName evidence="3">histidine kinase</fullName>
        <ecNumber evidence="3">2.7.13.3</ecNumber>
    </recommendedName>
</protein>
<dbReference type="Gene3D" id="1.10.287.130">
    <property type="match status" value="1"/>
</dbReference>
<evidence type="ECO:0000256" key="11">
    <source>
        <dbReference type="ARBA" id="ARBA00023136"/>
    </source>
</evidence>
<dbReference type="CDD" id="cd00082">
    <property type="entry name" value="HisKA"/>
    <property type="match status" value="1"/>
</dbReference>
<evidence type="ECO:0000259" key="14">
    <source>
        <dbReference type="PROSITE" id="PS50885"/>
    </source>
</evidence>
<dbReference type="EC" id="2.7.13.3" evidence="3"/>
<dbReference type="PROSITE" id="PS50109">
    <property type="entry name" value="HIS_KIN"/>
    <property type="match status" value="1"/>
</dbReference>
<keyword evidence="12" id="KW-0175">Coiled coil</keyword>
<comment type="subcellular location">
    <subcellularLocation>
        <location evidence="2">Cell membrane</location>
        <topology evidence="2">Multi-pass membrane protein</topology>
    </subcellularLocation>
</comment>
<keyword evidence="7" id="KW-0812">Transmembrane</keyword>
<dbReference type="InterPro" id="IPR003660">
    <property type="entry name" value="HAMP_dom"/>
</dbReference>
<dbReference type="InterPro" id="IPR003594">
    <property type="entry name" value="HATPase_dom"/>
</dbReference>
<evidence type="ECO:0000256" key="9">
    <source>
        <dbReference type="ARBA" id="ARBA00022989"/>
    </source>
</evidence>
<dbReference type="Gene3D" id="3.30.450.20">
    <property type="entry name" value="PAS domain"/>
    <property type="match status" value="1"/>
</dbReference>
<dbReference type="SUPFAM" id="SSF55874">
    <property type="entry name" value="ATPase domain of HSP90 chaperone/DNA topoisomerase II/histidine kinase"/>
    <property type="match status" value="1"/>
</dbReference>
<accession>A0ABU9YZ86</accession>
<keyword evidence="10" id="KW-0902">Two-component regulatory system</keyword>
<keyword evidence="4" id="KW-1003">Cell membrane</keyword>
<dbReference type="CDD" id="cd00075">
    <property type="entry name" value="HATPase"/>
    <property type="match status" value="1"/>
</dbReference>
<evidence type="ECO:0000313" key="15">
    <source>
        <dbReference type="EMBL" id="MEN3069016.1"/>
    </source>
</evidence>
<dbReference type="SMART" id="SM01049">
    <property type="entry name" value="Cache_2"/>
    <property type="match status" value="1"/>
</dbReference>
<sequence>MLRQFSLRAKLRLINLVALTALLVIGISAIEARRSSMMEDVRRQLRDQMSIVFSMLDHYRLQAESGALSTAEAQQRALAQLRSIRYQDKEFFSVGSMEPVMLMHPAVPALEGKNFGELRDKNGKAFIREMLDKTRSHGSAYVEYWWPKAGETAPSPKLSFARHYAPWDWLVNTGMYIDNINRQFYRDSIWFVGVLLLVSLLVTVLSNLLGQSVLSALQDILTRMRAVEETGDLSQRFPTERRDEFGELARGVSSLLGSLREAQTELRQHRDSLEEMVQAQTQDLRQAKEEAERANAAKSLFLSNMSHELRTPMHGVLSFAKIGEEKAQLLSTSATPARPDMERLSTYFQRIHSSGARLMNLLNDLLDIAKLESGRMELNLQPLSLNSCIQQALQEFEVQLQTRQLSIALQLPEADCSLLADHFRLGQVVRNLISNAIKFSPDKSEISIRYHCSPPDAAGTANVELVFADQGVGIPAAELESVFDKFVQSSQTRTGAGGTGLGLAISREIVQAHHGEIFARQRPPQGSEFVIRLPVSMPSATQTTQRN</sequence>
<evidence type="ECO:0000256" key="10">
    <source>
        <dbReference type="ARBA" id="ARBA00023012"/>
    </source>
</evidence>
<dbReference type="Pfam" id="PF02518">
    <property type="entry name" value="HATPase_c"/>
    <property type="match status" value="1"/>
</dbReference>
<reference evidence="15 16" key="1">
    <citation type="journal article" date="2018" name="Int. J. Syst. Evol. Microbiol.">
        <title>Uliginosibacterium sediminicola sp. nov., isolated from freshwater sediment.</title>
        <authorList>
            <person name="Hwang W.M."/>
            <person name="Kim S.M."/>
            <person name="Kang K."/>
            <person name="Ahn T.Y."/>
        </authorList>
    </citation>
    <scope>NUCLEOTIDE SEQUENCE [LARGE SCALE GENOMIC DNA]</scope>
    <source>
        <strain evidence="15 16">M1-21</strain>
    </source>
</reference>
<dbReference type="PANTHER" id="PTHR43711">
    <property type="entry name" value="TWO-COMPONENT HISTIDINE KINASE"/>
    <property type="match status" value="1"/>
</dbReference>
<evidence type="ECO:0000256" key="12">
    <source>
        <dbReference type="SAM" id="Coils"/>
    </source>
</evidence>
<name>A0ABU9YZ86_9RHOO</name>
<evidence type="ECO:0000259" key="13">
    <source>
        <dbReference type="PROSITE" id="PS50109"/>
    </source>
</evidence>
<dbReference type="RefSeq" id="WP_345919786.1">
    <property type="nucleotide sequence ID" value="NZ_JBDIVE010000005.1"/>
</dbReference>
<dbReference type="SMART" id="SM00304">
    <property type="entry name" value="HAMP"/>
    <property type="match status" value="1"/>
</dbReference>
<comment type="catalytic activity">
    <reaction evidence="1">
        <text>ATP + protein L-histidine = ADP + protein N-phospho-L-histidine.</text>
        <dbReference type="EC" id="2.7.13.3"/>
    </reaction>
</comment>
<gene>
    <name evidence="15" type="ORF">ABDB84_11050</name>
</gene>
<dbReference type="Gene3D" id="6.10.340.10">
    <property type="match status" value="1"/>
</dbReference>
<evidence type="ECO:0000256" key="3">
    <source>
        <dbReference type="ARBA" id="ARBA00012438"/>
    </source>
</evidence>
<dbReference type="Gene3D" id="3.30.565.10">
    <property type="entry name" value="Histidine kinase-like ATPase, C-terminal domain"/>
    <property type="match status" value="1"/>
</dbReference>
<dbReference type="SMART" id="SM00388">
    <property type="entry name" value="HisKA"/>
    <property type="match status" value="1"/>
</dbReference>
<dbReference type="InterPro" id="IPR036890">
    <property type="entry name" value="HATPase_C_sf"/>
</dbReference>
<dbReference type="EMBL" id="JBDIVE010000005">
    <property type="protein sequence ID" value="MEN3069016.1"/>
    <property type="molecule type" value="Genomic_DNA"/>
</dbReference>
<comment type="caution">
    <text evidence="15">The sequence shown here is derived from an EMBL/GenBank/DDBJ whole genome shotgun (WGS) entry which is preliminary data.</text>
</comment>
<dbReference type="InterPro" id="IPR050736">
    <property type="entry name" value="Sensor_HK_Regulatory"/>
</dbReference>
<dbReference type="SUPFAM" id="SSF47384">
    <property type="entry name" value="Homodimeric domain of signal transducing histidine kinase"/>
    <property type="match status" value="1"/>
</dbReference>